<feature type="coiled-coil region" evidence="1">
    <location>
        <begin position="79"/>
        <end position="113"/>
    </location>
</feature>
<dbReference type="OrthoDB" id="2019614at2759"/>
<dbReference type="GO" id="GO:0005813">
    <property type="term" value="C:centrosome"/>
    <property type="evidence" value="ECO:0007669"/>
    <property type="project" value="TreeGrafter"/>
</dbReference>
<dbReference type="PANTHER" id="PTHR28588:SF1">
    <property type="entry name" value="HAUS AUGMIN-LIKE COMPLEX SUBUNIT 5"/>
    <property type="match status" value="1"/>
</dbReference>
<dbReference type="GO" id="GO:0007098">
    <property type="term" value="P:centrosome cycle"/>
    <property type="evidence" value="ECO:0007669"/>
    <property type="project" value="TreeGrafter"/>
</dbReference>
<protein>
    <recommendedName>
        <fullName evidence="4">HAUS augmin-like complex subunit 5</fullName>
    </recommendedName>
</protein>
<gene>
    <name evidence="2" type="ORF">DNTS_010233</name>
</gene>
<organism evidence="2 3">
    <name type="scientific">Danionella cerebrum</name>
    <dbReference type="NCBI Taxonomy" id="2873325"/>
    <lineage>
        <taxon>Eukaryota</taxon>
        <taxon>Metazoa</taxon>
        <taxon>Chordata</taxon>
        <taxon>Craniata</taxon>
        <taxon>Vertebrata</taxon>
        <taxon>Euteleostomi</taxon>
        <taxon>Actinopterygii</taxon>
        <taxon>Neopterygii</taxon>
        <taxon>Teleostei</taxon>
        <taxon>Ostariophysi</taxon>
        <taxon>Cypriniformes</taxon>
        <taxon>Danionidae</taxon>
        <taxon>Danioninae</taxon>
        <taxon>Danionella</taxon>
    </lineage>
</organism>
<dbReference type="InterPro" id="IPR029131">
    <property type="entry name" value="HAUS5"/>
</dbReference>
<evidence type="ECO:0000313" key="2">
    <source>
        <dbReference type="EMBL" id="TRY76110.1"/>
    </source>
</evidence>
<reference evidence="2 3" key="1">
    <citation type="journal article" date="2019" name="Sci. Data">
        <title>Hybrid genome assembly and annotation of Danionella translucida.</title>
        <authorList>
            <person name="Kadobianskyi M."/>
            <person name="Schulze L."/>
            <person name="Schuelke M."/>
            <person name="Judkewitz B."/>
        </authorList>
    </citation>
    <scope>NUCLEOTIDE SEQUENCE [LARGE SCALE GENOMIC DNA]</scope>
    <source>
        <strain evidence="2 3">Bolton</strain>
    </source>
</reference>
<dbReference type="STRING" id="623744.A0A553PEK2"/>
<dbReference type="Proteomes" id="UP000316079">
    <property type="component" value="Unassembled WGS sequence"/>
</dbReference>
<keyword evidence="1" id="KW-0175">Coiled coil</keyword>
<dbReference type="GO" id="GO:0051225">
    <property type="term" value="P:spindle assembly"/>
    <property type="evidence" value="ECO:0007669"/>
    <property type="project" value="InterPro"/>
</dbReference>
<name>A0A553PEK2_9TELE</name>
<evidence type="ECO:0000256" key="1">
    <source>
        <dbReference type="SAM" id="Coils"/>
    </source>
</evidence>
<evidence type="ECO:0000313" key="3">
    <source>
        <dbReference type="Proteomes" id="UP000316079"/>
    </source>
</evidence>
<dbReference type="AlphaFoldDB" id="A0A553PEK2"/>
<evidence type="ECO:0008006" key="4">
    <source>
        <dbReference type="Google" id="ProtNLM"/>
    </source>
</evidence>
<dbReference type="GO" id="GO:0070652">
    <property type="term" value="C:HAUS complex"/>
    <property type="evidence" value="ECO:0007669"/>
    <property type="project" value="InterPro"/>
</dbReference>
<dbReference type="PANTHER" id="PTHR28588">
    <property type="entry name" value="HAUS AUGMIN-LIKE COMPLEX SUBUNIT 5"/>
    <property type="match status" value="1"/>
</dbReference>
<accession>A0A553PEK2</accession>
<comment type="caution">
    <text evidence="2">The sequence shown here is derived from an EMBL/GenBank/DDBJ whole genome shotgun (WGS) entry which is preliminary data.</text>
</comment>
<proteinExistence type="predicted"/>
<keyword evidence="3" id="KW-1185">Reference proteome</keyword>
<dbReference type="Pfam" id="PF14817">
    <property type="entry name" value="HAUS5"/>
    <property type="match status" value="1"/>
</dbReference>
<sequence length="637" mass="73755">MWDVNNTVLQPKLNKMSTLCQELKRWAVEEHDLPASRLPDDGYIKALCVGPGASIWKYITQHAYKERNVRVMRGNIQWVLKTHAEIEALQAELRQLDAKINRVEDQLAAEEQSLNRSWEDFTERRCRQILLDSFRQHCSEERKDLVEDMFVIGTQHQDFEELAKKAEVKLVFDKSDNSIGADPLVLKEVQELCKERVCFFQRLLESDLKLNPCTEFTQDQNKVVIQHWTCAVKNFLRSHPPNHVLSALQTFTSRQQLALKEKTANLNVENAFSSQGFRHDGDYPRDVGLEQEELIPVHCLLQSAWEEVQQNYFDLAQTRSRRQQLETEIAALMSKAEMRRETVAEGSRCVFELEMEAAKQRAVRDNIREQCAQLQLHARHGQDAIGALQTEWQTVMELRQLVNRRQDQIRSLIKGNSSVKMELTRVHAEVAQFLQETLSPQFGGVVEVSSRLRNSVSQGAKHFSGVSLAALDRRVINGGQRVPASHLSIHWNQSPAFHKLCQSLSFPKHMAPEQLCCWGSSQQLQLRTLRRFLRLLTESKADLEKLMAQLPAPDQQTLLQHIKLMDKEILQSLLPRAHELKLRFSKSLLYSDQLKTTITHWWEQPAQFALPEMQQEGQSFQQWLQRWKQATKDSYTA</sequence>
<dbReference type="EMBL" id="SRMA01026697">
    <property type="protein sequence ID" value="TRY76110.1"/>
    <property type="molecule type" value="Genomic_DNA"/>
</dbReference>